<evidence type="ECO:0000313" key="2">
    <source>
        <dbReference type="EMBL" id="OBX67250.1"/>
    </source>
</evidence>
<dbReference type="AlphaFoldDB" id="A0A1B8Q804"/>
<dbReference type="InterPro" id="IPR010982">
    <property type="entry name" value="Lambda_DNA-bd_dom_sf"/>
</dbReference>
<protein>
    <recommendedName>
        <fullName evidence="1">HTH cro/C1-type domain-containing protein</fullName>
    </recommendedName>
</protein>
<dbReference type="SUPFAM" id="SSF47413">
    <property type="entry name" value="lambda repressor-like DNA-binding domains"/>
    <property type="match status" value="1"/>
</dbReference>
<evidence type="ECO:0000313" key="3">
    <source>
        <dbReference type="Proteomes" id="UP000092607"/>
    </source>
</evidence>
<dbReference type="RefSeq" id="WP_065256140.1">
    <property type="nucleotide sequence ID" value="NZ_LZDR01000062.1"/>
</dbReference>
<dbReference type="OrthoDB" id="6940327at2"/>
<comment type="caution">
    <text evidence="2">The sequence shown here is derived from an EMBL/GenBank/DDBJ whole genome shotgun (WGS) entry which is preliminary data.</text>
</comment>
<dbReference type="Gene3D" id="1.10.260.40">
    <property type="entry name" value="lambda repressor-like DNA-binding domains"/>
    <property type="match status" value="1"/>
</dbReference>
<dbReference type="PROSITE" id="PS50943">
    <property type="entry name" value="HTH_CROC1"/>
    <property type="match status" value="1"/>
</dbReference>
<proteinExistence type="predicted"/>
<gene>
    <name evidence="2" type="ORF">A9309_01180</name>
</gene>
<accession>A0A1B8Q804</accession>
<sequence>MKPNAQTSYNPNPDYLRELIAKTGLTQKAVAELVGVSPRMMRSYLTFTDNATYQKAPYAVQFAIECLANQ</sequence>
<dbReference type="Proteomes" id="UP000092607">
    <property type="component" value="Unassembled WGS sequence"/>
</dbReference>
<dbReference type="GO" id="GO:0003677">
    <property type="term" value="F:DNA binding"/>
    <property type="evidence" value="ECO:0007669"/>
    <property type="project" value="InterPro"/>
</dbReference>
<feature type="domain" description="HTH cro/C1-type" evidence="1">
    <location>
        <begin position="16"/>
        <end position="44"/>
    </location>
</feature>
<dbReference type="InterPro" id="IPR001387">
    <property type="entry name" value="Cro/C1-type_HTH"/>
</dbReference>
<dbReference type="CDD" id="cd00093">
    <property type="entry name" value="HTH_XRE"/>
    <property type="match status" value="1"/>
</dbReference>
<name>A0A1B8Q804_MORLA</name>
<reference evidence="2 3" key="1">
    <citation type="submission" date="2016-06" db="EMBL/GenBank/DDBJ databases">
        <title>Draft genome of Moraxella lacunata CCUG 57757A.</title>
        <authorList>
            <person name="Salva-Serra F."/>
            <person name="Engstrom-Jakobsson H."/>
            <person name="Thorell K."/>
            <person name="Gonzales-Siles L."/>
            <person name="Karlsson R."/>
            <person name="Boulund F."/>
            <person name="Engstrand L."/>
            <person name="Kristiansson E."/>
            <person name="Moore E."/>
        </authorList>
    </citation>
    <scope>NUCLEOTIDE SEQUENCE [LARGE SCALE GENOMIC DNA]</scope>
    <source>
        <strain evidence="2 3">CCUG 57757A</strain>
    </source>
</reference>
<evidence type="ECO:0000259" key="1">
    <source>
        <dbReference type="PROSITE" id="PS50943"/>
    </source>
</evidence>
<dbReference type="EMBL" id="LZMS01000002">
    <property type="protein sequence ID" value="OBX67250.1"/>
    <property type="molecule type" value="Genomic_DNA"/>
</dbReference>
<organism evidence="2 3">
    <name type="scientific">Moraxella lacunata</name>
    <dbReference type="NCBI Taxonomy" id="477"/>
    <lineage>
        <taxon>Bacteria</taxon>
        <taxon>Pseudomonadati</taxon>
        <taxon>Pseudomonadota</taxon>
        <taxon>Gammaproteobacteria</taxon>
        <taxon>Moraxellales</taxon>
        <taxon>Moraxellaceae</taxon>
        <taxon>Moraxella</taxon>
    </lineage>
</organism>